<protein>
    <submittedName>
        <fullName evidence="4">NUDIX domain-containing protein</fullName>
    </submittedName>
</protein>
<evidence type="ECO:0000256" key="1">
    <source>
        <dbReference type="ARBA" id="ARBA00001946"/>
    </source>
</evidence>
<accession>A0A7L7KRJ3</accession>
<dbReference type="AlphaFoldDB" id="A0A7L7KRJ3"/>
<comment type="cofactor">
    <cofactor evidence="1">
        <name>Mg(2+)</name>
        <dbReference type="ChEBI" id="CHEBI:18420"/>
    </cofactor>
</comment>
<name>A0A7L7KRJ3_9MOLU</name>
<reference evidence="4 5" key="1">
    <citation type="submission" date="2020-02" db="EMBL/GenBank/DDBJ databases">
        <authorList>
            <person name="Zheng R.K."/>
            <person name="Sun C.M."/>
        </authorList>
    </citation>
    <scope>NUCLEOTIDE SEQUENCE [LARGE SCALE GENOMIC DNA]</scope>
    <source>
        <strain evidence="5">zrk13</strain>
    </source>
</reference>
<dbReference type="Pfam" id="PF00293">
    <property type="entry name" value="NUDIX"/>
    <property type="match status" value="1"/>
</dbReference>
<dbReference type="Proteomes" id="UP000514720">
    <property type="component" value="Chromosome"/>
</dbReference>
<feature type="domain" description="Nudix hydrolase" evidence="3">
    <location>
        <begin position="20"/>
        <end position="157"/>
    </location>
</feature>
<keyword evidence="2" id="KW-0378">Hydrolase</keyword>
<dbReference type="PANTHER" id="PTHR43046">
    <property type="entry name" value="GDP-MANNOSE MANNOSYL HYDROLASE"/>
    <property type="match status" value="1"/>
</dbReference>
<evidence type="ECO:0000313" key="4">
    <source>
        <dbReference type="EMBL" id="QMS85441.1"/>
    </source>
</evidence>
<dbReference type="KEGG" id="xcl:G4Z02_06625"/>
<evidence type="ECO:0000256" key="2">
    <source>
        <dbReference type="ARBA" id="ARBA00022801"/>
    </source>
</evidence>
<dbReference type="PROSITE" id="PS51462">
    <property type="entry name" value="NUDIX"/>
    <property type="match status" value="1"/>
</dbReference>
<gene>
    <name evidence="4" type="ORF">G4Z02_06625</name>
</gene>
<dbReference type="RefSeq" id="WP_258877236.1">
    <property type="nucleotide sequence ID" value="NZ_CP048914.1"/>
</dbReference>
<organism evidence="4 5">
    <name type="scientific">Candidatus Xianfuyuplasma coldseepsis</name>
    <dbReference type="NCBI Taxonomy" id="2782163"/>
    <lineage>
        <taxon>Bacteria</taxon>
        <taxon>Bacillati</taxon>
        <taxon>Mycoplasmatota</taxon>
        <taxon>Mollicutes</taxon>
        <taxon>Candidatus Izemoplasmatales</taxon>
        <taxon>Candidatus Izemoplasmataceae</taxon>
        <taxon>Candidatus Xianfuyuplasma</taxon>
    </lineage>
</organism>
<dbReference type="InterPro" id="IPR015797">
    <property type="entry name" value="NUDIX_hydrolase-like_dom_sf"/>
</dbReference>
<dbReference type="InterPro" id="IPR000086">
    <property type="entry name" value="NUDIX_hydrolase_dom"/>
</dbReference>
<evidence type="ECO:0000259" key="3">
    <source>
        <dbReference type="PROSITE" id="PS51462"/>
    </source>
</evidence>
<proteinExistence type="predicted"/>
<dbReference type="GO" id="GO:0016787">
    <property type="term" value="F:hydrolase activity"/>
    <property type="evidence" value="ECO:0007669"/>
    <property type="project" value="UniProtKB-KW"/>
</dbReference>
<dbReference type="SUPFAM" id="SSF55811">
    <property type="entry name" value="Nudix"/>
    <property type="match status" value="1"/>
</dbReference>
<keyword evidence="5" id="KW-1185">Reference proteome</keyword>
<dbReference type="Gene3D" id="3.90.79.10">
    <property type="entry name" value="Nucleoside Triphosphate Pyrophosphohydrolase"/>
    <property type="match status" value="1"/>
</dbReference>
<sequence length="170" mass="20395">MKLLKIFDRRNTKHGAQPIIYRNAVRAIILKEDKLLMVYSETAKEYKFPGGGIEKEEAREVALKRETLEEVGHDIKSVNEPLGYVDQLYNDIYDEDKYFYQRSYYYFCEIKDEYVGMKLSESERAMRFLPRWVTLDEAIRVNQEKIDTNNEYPWTERELYVLKLLKGMRP</sequence>
<dbReference type="PROSITE" id="PS00893">
    <property type="entry name" value="NUDIX_BOX"/>
    <property type="match status" value="1"/>
</dbReference>
<dbReference type="PANTHER" id="PTHR43046:SF15">
    <property type="entry name" value="MUTT_NUDIX FAMILY PROTEIN"/>
    <property type="match status" value="1"/>
</dbReference>
<dbReference type="EMBL" id="CP048914">
    <property type="protein sequence ID" value="QMS85441.1"/>
    <property type="molecule type" value="Genomic_DNA"/>
</dbReference>
<dbReference type="InterPro" id="IPR020084">
    <property type="entry name" value="NUDIX_hydrolase_CS"/>
</dbReference>
<evidence type="ECO:0000313" key="5">
    <source>
        <dbReference type="Proteomes" id="UP000514720"/>
    </source>
</evidence>